<dbReference type="Gene3D" id="3.30.40.10">
    <property type="entry name" value="Zinc/RING finger domain, C3HC4 (zinc finger)"/>
    <property type="match status" value="1"/>
</dbReference>
<gene>
    <name evidence="4" type="ORF">K443DRAFT_71178</name>
</gene>
<reference evidence="4 5" key="1">
    <citation type="submission" date="2014-04" db="EMBL/GenBank/DDBJ databases">
        <authorList>
            <consortium name="DOE Joint Genome Institute"/>
            <person name="Kuo A."/>
            <person name="Kohler A."/>
            <person name="Nagy L.G."/>
            <person name="Floudas D."/>
            <person name="Copeland A."/>
            <person name="Barry K.W."/>
            <person name="Cichocki N."/>
            <person name="Veneault-Fourrey C."/>
            <person name="LaButti K."/>
            <person name="Lindquist E.A."/>
            <person name="Lipzen A."/>
            <person name="Lundell T."/>
            <person name="Morin E."/>
            <person name="Murat C."/>
            <person name="Sun H."/>
            <person name="Tunlid A."/>
            <person name="Henrissat B."/>
            <person name="Grigoriev I.V."/>
            <person name="Hibbett D.S."/>
            <person name="Martin F."/>
            <person name="Nordberg H.P."/>
            <person name="Cantor M.N."/>
            <person name="Hua S.X."/>
        </authorList>
    </citation>
    <scope>NUCLEOTIDE SEQUENCE [LARGE SCALE GENOMIC DNA]</scope>
    <source>
        <strain evidence="4 5">LaAM-08-1</strain>
    </source>
</reference>
<evidence type="ECO:0000256" key="3">
    <source>
        <dbReference type="ARBA" id="ARBA00022833"/>
    </source>
</evidence>
<dbReference type="SUPFAM" id="SSF57903">
    <property type="entry name" value="FYVE/PHD zinc finger"/>
    <property type="match status" value="1"/>
</dbReference>
<evidence type="ECO:0000313" key="4">
    <source>
        <dbReference type="EMBL" id="KIK09698.1"/>
    </source>
</evidence>
<sequence>LNGCLCGMVADSQSEGVLECKRLGCETQWYHLHCVSLEVTPCNWVCEACEVSGKGIEGRSDHKDDVILPYMEVCLI</sequence>
<reference evidence="5" key="2">
    <citation type="submission" date="2015-01" db="EMBL/GenBank/DDBJ databases">
        <title>Evolutionary Origins and Diversification of the Mycorrhizal Mutualists.</title>
        <authorList>
            <consortium name="DOE Joint Genome Institute"/>
            <consortium name="Mycorrhizal Genomics Consortium"/>
            <person name="Kohler A."/>
            <person name="Kuo A."/>
            <person name="Nagy L.G."/>
            <person name="Floudas D."/>
            <person name="Copeland A."/>
            <person name="Barry K.W."/>
            <person name="Cichocki N."/>
            <person name="Veneault-Fourrey C."/>
            <person name="LaButti K."/>
            <person name="Lindquist E.A."/>
            <person name="Lipzen A."/>
            <person name="Lundell T."/>
            <person name="Morin E."/>
            <person name="Murat C."/>
            <person name="Riley R."/>
            <person name="Ohm R."/>
            <person name="Sun H."/>
            <person name="Tunlid A."/>
            <person name="Henrissat B."/>
            <person name="Grigoriev I.V."/>
            <person name="Hibbett D.S."/>
            <person name="Martin F."/>
        </authorList>
    </citation>
    <scope>NUCLEOTIDE SEQUENCE [LARGE SCALE GENOMIC DNA]</scope>
    <source>
        <strain evidence="5">LaAM-08-1</strain>
    </source>
</reference>
<dbReference type="Proteomes" id="UP000054477">
    <property type="component" value="Unassembled WGS sequence"/>
</dbReference>
<dbReference type="InterPro" id="IPR019786">
    <property type="entry name" value="Zinc_finger_PHD-type_CS"/>
</dbReference>
<evidence type="ECO:0000313" key="5">
    <source>
        <dbReference type="Proteomes" id="UP000054477"/>
    </source>
</evidence>
<feature type="non-terminal residue" evidence="4">
    <location>
        <position position="1"/>
    </location>
</feature>
<feature type="non-terminal residue" evidence="4">
    <location>
        <position position="76"/>
    </location>
</feature>
<proteinExistence type="predicted"/>
<evidence type="ECO:0000256" key="2">
    <source>
        <dbReference type="ARBA" id="ARBA00022771"/>
    </source>
</evidence>
<dbReference type="InterPro" id="IPR011011">
    <property type="entry name" value="Znf_FYVE_PHD"/>
</dbReference>
<name>A0A0C9YNU9_9AGAR</name>
<dbReference type="EMBL" id="KN838537">
    <property type="protein sequence ID" value="KIK09698.1"/>
    <property type="molecule type" value="Genomic_DNA"/>
</dbReference>
<dbReference type="GO" id="GO:0008270">
    <property type="term" value="F:zinc ion binding"/>
    <property type="evidence" value="ECO:0007669"/>
    <property type="project" value="UniProtKB-KW"/>
</dbReference>
<protein>
    <recommendedName>
        <fullName evidence="6">PHD-type domain-containing protein</fullName>
    </recommendedName>
</protein>
<organism evidence="4 5">
    <name type="scientific">Laccaria amethystina LaAM-08-1</name>
    <dbReference type="NCBI Taxonomy" id="1095629"/>
    <lineage>
        <taxon>Eukaryota</taxon>
        <taxon>Fungi</taxon>
        <taxon>Dikarya</taxon>
        <taxon>Basidiomycota</taxon>
        <taxon>Agaricomycotina</taxon>
        <taxon>Agaricomycetes</taxon>
        <taxon>Agaricomycetidae</taxon>
        <taxon>Agaricales</taxon>
        <taxon>Agaricineae</taxon>
        <taxon>Hydnangiaceae</taxon>
        <taxon>Laccaria</taxon>
    </lineage>
</organism>
<keyword evidence="3" id="KW-0862">Zinc</keyword>
<accession>A0A0C9YNU9</accession>
<keyword evidence="5" id="KW-1185">Reference proteome</keyword>
<dbReference type="OrthoDB" id="3267958at2759"/>
<dbReference type="PROSITE" id="PS01359">
    <property type="entry name" value="ZF_PHD_1"/>
    <property type="match status" value="1"/>
</dbReference>
<keyword evidence="1" id="KW-0479">Metal-binding</keyword>
<evidence type="ECO:0008006" key="6">
    <source>
        <dbReference type="Google" id="ProtNLM"/>
    </source>
</evidence>
<keyword evidence="2" id="KW-0863">Zinc-finger</keyword>
<dbReference type="HOGENOM" id="CLU_182426_1_0_1"/>
<dbReference type="InterPro" id="IPR013083">
    <property type="entry name" value="Znf_RING/FYVE/PHD"/>
</dbReference>
<dbReference type="AlphaFoldDB" id="A0A0C9YNU9"/>
<evidence type="ECO:0000256" key="1">
    <source>
        <dbReference type="ARBA" id="ARBA00022723"/>
    </source>
</evidence>